<dbReference type="Proteomes" id="UP000002008">
    <property type="component" value="Chromosome"/>
</dbReference>
<dbReference type="SUPFAM" id="SSF143880">
    <property type="entry name" value="NE0471 N-terminal domain-like"/>
    <property type="match status" value="1"/>
</dbReference>
<evidence type="ECO:0000313" key="1">
    <source>
        <dbReference type="EMBL" id="ABY36896.1"/>
    </source>
</evidence>
<dbReference type="KEGG" id="cau:Caur_3718"/>
<dbReference type="HOGENOM" id="CLU_153045_0_0_0"/>
<dbReference type="STRING" id="324602.Caur_3718"/>
<dbReference type="EnsemblBacteria" id="ABY36896">
    <property type="protein sequence ID" value="ABY36896"/>
    <property type="gene ID" value="Caur_3718"/>
</dbReference>
<dbReference type="EMBL" id="CP000909">
    <property type="protein sequence ID" value="ABY36896.1"/>
    <property type="molecule type" value="Genomic_DNA"/>
</dbReference>
<gene>
    <name evidence="1" type="ordered locus">Caur_3718</name>
</gene>
<dbReference type="eggNOG" id="ENOG5030TNP">
    <property type="taxonomic scope" value="Bacteria"/>
</dbReference>
<reference evidence="2" key="1">
    <citation type="journal article" date="2011" name="BMC Genomics">
        <title>Complete genome sequence of the filamentous anoxygenic phototrophic bacterium Chloroflexus aurantiacus.</title>
        <authorList>
            <person name="Tang K.H."/>
            <person name="Barry K."/>
            <person name="Chertkov O."/>
            <person name="Dalin E."/>
            <person name="Han C.S."/>
            <person name="Hauser L.J."/>
            <person name="Honchak B.M."/>
            <person name="Karbach L.E."/>
            <person name="Land M.L."/>
            <person name="Lapidus A."/>
            <person name="Larimer F.W."/>
            <person name="Mikhailova N."/>
            <person name="Pitluck S."/>
            <person name="Pierson B.K."/>
            <person name="Blankenship R.E."/>
        </authorList>
    </citation>
    <scope>NUCLEOTIDE SEQUENCE [LARGE SCALE GENOMIC DNA]</scope>
    <source>
        <strain evidence="2">ATCC 29366 / DSM 635 / J-10-fl</strain>
    </source>
</reference>
<protein>
    <recommendedName>
        <fullName evidence="3">DUF2442 domain-containing protein</fullName>
    </recommendedName>
</protein>
<proteinExistence type="predicted"/>
<evidence type="ECO:0008006" key="3">
    <source>
        <dbReference type="Google" id="ProtNLM"/>
    </source>
</evidence>
<name>A9WBA3_CHLAA</name>
<organism evidence="1 2">
    <name type="scientific">Chloroflexus aurantiacus (strain ATCC 29366 / DSM 635 / J-10-fl)</name>
    <dbReference type="NCBI Taxonomy" id="324602"/>
    <lineage>
        <taxon>Bacteria</taxon>
        <taxon>Bacillati</taxon>
        <taxon>Chloroflexota</taxon>
        <taxon>Chloroflexia</taxon>
        <taxon>Chloroflexales</taxon>
        <taxon>Chloroflexineae</taxon>
        <taxon>Chloroflexaceae</taxon>
        <taxon>Chloroflexus</taxon>
    </lineage>
</organism>
<dbReference type="PATRIC" id="fig|324602.8.peg.4170"/>
<accession>A9WBA3</accession>
<dbReference type="RefSeq" id="WP_012259549.1">
    <property type="nucleotide sequence ID" value="NC_010175.1"/>
</dbReference>
<dbReference type="AlphaFoldDB" id="A9WBA3"/>
<dbReference type="Gene3D" id="3.30.2020.10">
    <property type="entry name" value="NE0471-like N-terminal domain"/>
    <property type="match status" value="1"/>
</dbReference>
<sequence>MGHAIYRVVGCEITGPYTLRITFDDGMVREINFKPVLAGPVYGALRDEELFKQVSIDAEVHTLVWPNGADFDPETLHEWPTYADEMKRMAERWATTMAKVG</sequence>
<dbReference type="Pfam" id="PF10387">
    <property type="entry name" value="DUF2442"/>
    <property type="match status" value="1"/>
</dbReference>
<evidence type="ECO:0000313" key="2">
    <source>
        <dbReference type="Proteomes" id="UP000002008"/>
    </source>
</evidence>
<dbReference type="InterPro" id="IPR036782">
    <property type="entry name" value="NE0471-like_N"/>
</dbReference>
<dbReference type="InParanoid" id="A9WBA3"/>
<dbReference type="InterPro" id="IPR018841">
    <property type="entry name" value="DUF2442"/>
</dbReference>
<keyword evidence="2" id="KW-1185">Reference proteome</keyword>